<accession>A0A0L0DHR7</accession>
<evidence type="ECO:0000313" key="3">
    <source>
        <dbReference type="EMBL" id="KNC51646.1"/>
    </source>
</evidence>
<dbReference type="GeneID" id="25566570"/>
<dbReference type="RefSeq" id="XP_013755786.1">
    <property type="nucleotide sequence ID" value="XM_013900332.1"/>
</dbReference>
<keyword evidence="4" id="KW-1185">Reference proteome</keyword>
<keyword evidence="1" id="KW-0175">Coiled coil</keyword>
<evidence type="ECO:0000256" key="2">
    <source>
        <dbReference type="SAM" id="MobiDB-lite"/>
    </source>
</evidence>
<dbReference type="EMBL" id="GL349469">
    <property type="protein sequence ID" value="KNC51646.1"/>
    <property type="molecule type" value="Genomic_DNA"/>
</dbReference>
<feature type="coiled-coil region" evidence="1">
    <location>
        <begin position="105"/>
        <end position="160"/>
    </location>
</feature>
<evidence type="ECO:0000313" key="4">
    <source>
        <dbReference type="Proteomes" id="UP000054408"/>
    </source>
</evidence>
<evidence type="ECO:0000256" key="1">
    <source>
        <dbReference type="SAM" id="Coils"/>
    </source>
</evidence>
<protein>
    <submittedName>
        <fullName evidence="3">Uncharacterized protein</fullName>
    </submittedName>
</protein>
<dbReference type="AlphaFoldDB" id="A0A0L0DHR7"/>
<sequence length="462" mass="47949">MLVTGAIATPHALEAARIELATLSSALQNKSEVIAAREAQLETREADVSRREADLHQRILDLRQGEDEVLRGARMVANAQAEADAQVVEVEAEFKMVLGRTRARLASVEEELVRVRALASKLKRAKAEAEEKAAKQLAATSESEAKLSAARKRIAKLEHKLMLTKTSPSVHSPPSASPGPTPPSPTPASPSKPSSATKAARAAYALSAALMTVATAALAGERVPRAQLVGLAPLLAPAVRLTASRPADDQAALLQMVLAVERAALSSDAKAPYSVRKLGDDVFAAPRNSYLAALEPEVQALAALAVIGARGGVDKVSGALNVLRSLVQRDSVRAILHQHAAPSLFLAALSGAATGRAVCPLWSPLAAVLLSLVSADTAFAAALATPEWMDALATAVPVIDPQDLDSLSVVIQNIAATPAGATAFAASTLKPALLELRRHGTLSDFAGMNIDAALAASTPAPR</sequence>
<dbReference type="Proteomes" id="UP000054408">
    <property type="component" value="Unassembled WGS sequence"/>
</dbReference>
<feature type="compositionally biased region" description="Pro residues" evidence="2">
    <location>
        <begin position="175"/>
        <end position="190"/>
    </location>
</feature>
<gene>
    <name evidence="3" type="ORF">AMSG_07709</name>
</gene>
<name>A0A0L0DHR7_THETB</name>
<feature type="region of interest" description="Disordered" evidence="2">
    <location>
        <begin position="165"/>
        <end position="196"/>
    </location>
</feature>
<reference evidence="3 4" key="1">
    <citation type="submission" date="2010-05" db="EMBL/GenBank/DDBJ databases">
        <title>The Genome Sequence of Thecamonas trahens ATCC 50062.</title>
        <authorList>
            <consortium name="The Broad Institute Genome Sequencing Platform"/>
            <person name="Russ C."/>
            <person name="Cuomo C."/>
            <person name="Shea T."/>
            <person name="Young S.K."/>
            <person name="Zeng Q."/>
            <person name="Koehrsen M."/>
            <person name="Haas B."/>
            <person name="Borodovsky M."/>
            <person name="Guigo R."/>
            <person name="Alvarado L."/>
            <person name="Berlin A."/>
            <person name="Bochicchio J."/>
            <person name="Borenstein D."/>
            <person name="Chapman S."/>
            <person name="Chen Z."/>
            <person name="Freedman E."/>
            <person name="Gellesch M."/>
            <person name="Goldberg J."/>
            <person name="Griggs A."/>
            <person name="Gujja S."/>
            <person name="Heilman E."/>
            <person name="Heiman D."/>
            <person name="Hepburn T."/>
            <person name="Howarth C."/>
            <person name="Jen D."/>
            <person name="Larson L."/>
            <person name="Mehta T."/>
            <person name="Park D."/>
            <person name="Pearson M."/>
            <person name="Roberts A."/>
            <person name="Saif S."/>
            <person name="Shenoy N."/>
            <person name="Sisk P."/>
            <person name="Stolte C."/>
            <person name="Sykes S."/>
            <person name="Thomson T."/>
            <person name="Walk T."/>
            <person name="White J."/>
            <person name="Yandava C."/>
            <person name="Burger G."/>
            <person name="Gray M.W."/>
            <person name="Holland P.W.H."/>
            <person name="King N."/>
            <person name="Lang F.B.F."/>
            <person name="Roger A.J."/>
            <person name="Ruiz-Trillo I."/>
            <person name="Lander E."/>
            <person name="Nusbaum C."/>
        </authorList>
    </citation>
    <scope>NUCLEOTIDE SEQUENCE [LARGE SCALE GENOMIC DNA]</scope>
    <source>
        <strain evidence="3 4">ATCC 50062</strain>
    </source>
</reference>
<proteinExistence type="predicted"/>
<organism evidence="3 4">
    <name type="scientific">Thecamonas trahens ATCC 50062</name>
    <dbReference type="NCBI Taxonomy" id="461836"/>
    <lineage>
        <taxon>Eukaryota</taxon>
        <taxon>Apusozoa</taxon>
        <taxon>Apusomonadida</taxon>
        <taxon>Apusomonadidae</taxon>
        <taxon>Thecamonas</taxon>
    </lineage>
</organism>